<dbReference type="Proteomes" id="UP000002949">
    <property type="component" value="Unassembled WGS sequence"/>
</dbReference>
<feature type="domain" description="YjeF N-terminal" evidence="21">
    <location>
        <begin position="11"/>
        <end position="209"/>
    </location>
</feature>
<feature type="binding site" evidence="17">
    <location>
        <position position="455"/>
    </location>
    <ligand>
        <name>(6S)-NADPHX</name>
        <dbReference type="ChEBI" id="CHEBI:64076"/>
    </ligand>
</feature>
<comment type="similarity">
    <text evidence="4 19">In the C-terminal section; belongs to the NnrD/CARKD family.</text>
</comment>
<dbReference type="RefSeq" id="WP_006205429.1">
    <property type="nucleotide sequence ID" value="NZ_AGSN01000195.1"/>
</dbReference>
<feature type="binding site" evidence="18">
    <location>
        <begin position="59"/>
        <end position="63"/>
    </location>
    <ligand>
        <name>(6S)-NADPHX</name>
        <dbReference type="ChEBI" id="CHEBI:64076"/>
    </ligand>
</feature>
<comment type="cofactor">
    <cofactor evidence="17">
        <name>Mg(2+)</name>
        <dbReference type="ChEBI" id="CHEBI:18420"/>
    </cofactor>
</comment>
<dbReference type="HAMAP" id="MF_01966">
    <property type="entry name" value="NADHX_epimerase"/>
    <property type="match status" value="1"/>
</dbReference>
<comment type="catalytic activity">
    <reaction evidence="15 17 19">
        <text>(6S)-NADHX + ADP = AMP + phosphate + NADH + H(+)</text>
        <dbReference type="Rhea" id="RHEA:32223"/>
        <dbReference type="ChEBI" id="CHEBI:15378"/>
        <dbReference type="ChEBI" id="CHEBI:43474"/>
        <dbReference type="ChEBI" id="CHEBI:57945"/>
        <dbReference type="ChEBI" id="CHEBI:64074"/>
        <dbReference type="ChEBI" id="CHEBI:456215"/>
        <dbReference type="ChEBI" id="CHEBI:456216"/>
        <dbReference type="EC" id="4.2.1.136"/>
    </reaction>
</comment>
<proteinExistence type="inferred from homology"/>
<dbReference type="SUPFAM" id="SSF53613">
    <property type="entry name" value="Ribokinase-like"/>
    <property type="match status" value="1"/>
</dbReference>
<accession>G6YI46</accession>
<evidence type="ECO:0000256" key="1">
    <source>
        <dbReference type="ARBA" id="ARBA00000013"/>
    </source>
</evidence>
<evidence type="ECO:0000256" key="16">
    <source>
        <dbReference type="ARBA" id="ARBA00049209"/>
    </source>
</evidence>
<comment type="subunit">
    <text evidence="17">Homotetramer.</text>
</comment>
<protein>
    <recommendedName>
        <fullName evidence="19">Bifunctional NAD(P)H-hydrate repair enzyme</fullName>
    </recommendedName>
    <alternativeName>
        <fullName evidence="19">Nicotinamide nucleotide repair protein</fullName>
    </alternativeName>
    <domain>
        <recommendedName>
            <fullName evidence="19">ADP-dependent (S)-NAD(P)H-hydrate dehydratase</fullName>
            <ecNumber evidence="19">4.2.1.136</ecNumber>
        </recommendedName>
        <alternativeName>
            <fullName evidence="19">ADP-dependent NAD(P)HX dehydratase</fullName>
        </alternativeName>
    </domain>
    <domain>
        <recommendedName>
            <fullName evidence="19">NAD(P)H-hydrate epimerase</fullName>
            <ecNumber evidence="19">5.1.99.6</ecNumber>
        </recommendedName>
    </domain>
</protein>
<feature type="domain" description="YjeF C-terminal" evidence="20">
    <location>
        <begin position="219"/>
        <end position="509"/>
    </location>
</feature>
<dbReference type="PROSITE" id="PS01050">
    <property type="entry name" value="YJEF_C_2"/>
    <property type="match status" value="1"/>
</dbReference>
<dbReference type="Gene3D" id="3.40.1190.20">
    <property type="match status" value="1"/>
</dbReference>
<keyword evidence="13" id="KW-0511">Multifunctional enzyme</keyword>
<feature type="binding site" evidence="17">
    <location>
        <position position="317"/>
    </location>
    <ligand>
        <name>(6S)-NADPHX</name>
        <dbReference type="ChEBI" id="CHEBI:64076"/>
    </ligand>
</feature>
<evidence type="ECO:0000313" key="23">
    <source>
        <dbReference type="Proteomes" id="UP000002949"/>
    </source>
</evidence>
<dbReference type="NCBIfam" id="TIGR00197">
    <property type="entry name" value="yjeF_nterm"/>
    <property type="match status" value="1"/>
</dbReference>
<comment type="similarity">
    <text evidence="3 19">In the N-terminal section; belongs to the NnrE/AIBP family.</text>
</comment>
<dbReference type="HAMAP" id="MF_01965">
    <property type="entry name" value="NADHX_dehydratase"/>
    <property type="match status" value="1"/>
</dbReference>
<keyword evidence="5 18" id="KW-0479">Metal-binding</keyword>
<dbReference type="InterPro" id="IPR017953">
    <property type="entry name" value="Carbohydrate_kinase_pred_CS"/>
</dbReference>
<dbReference type="PIRSF" id="PIRSF017184">
    <property type="entry name" value="Nnr"/>
    <property type="match status" value="1"/>
</dbReference>
<dbReference type="NCBIfam" id="TIGR00196">
    <property type="entry name" value="yjeF_cterm"/>
    <property type="match status" value="1"/>
</dbReference>
<dbReference type="GO" id="GO:0005524">
    <property type="term" value="F:ATP binding"/>
    <property type="evidence" value="ECO:0007669"/>
    <property type="project" value="UniProtKB-UniRule"/>
</dbReference>
<keyword evidence="6 17" id="KW-0547">Nucleotide-binding</keyword>
<comment type="caution">
    <text evidence="18">Lacks conserved residue(s) required for the propagation of feature annotation.</text>
</comment>
<evidence type="ECO:0000256" key="12">
    <source>
        <dbReference type="ARBA" id="ARBA00023239"/>
    </source>
</evidence>
<dbReference type="KEGG" id="mamo:A6B35_19645"/>
<dbReference type="InterPro" id="IPR029056">
    <property type="entry name" value="Ribokinase-like"/>
</dbReference>
<dbReference type="Gene3D" id="3.40.50.10260">
    <property type="entry name" value="YjeF N-terminal domain"/>
    <property type="match status" value="1"/>
</dbReference>
<keyword evidence="7 17" id="KW-0067">ATP-binding</keyword>
<feature type="binding site" evidence="18">
    <location>
        <position position="155"/>
    </location>
    <ligand>
        <name>K(+)</name>
        <dbReference type="ChEBI" id="CHEBI:29103"/>
    </ligand>
</feature>
<comment type="catalytic activity">
    <reaction evidence="1 18 19">
        <text>(6R)-NADHX = (6S)-NADHX</text>
        <dbReference type="Rhea" id="RHEA:32215"/>
        <dbReference type="ChEBI" id="CHEBI:64074"/>
        <dbReference type="ChEBI" id="CHEBI:64075"/>
        <dbReference type="EC" id="5.1.99.6"/>
    </reaction>
</comment>
<dbReference type="PANTHER" id="PTHR12592">
    <property type="entry name" value="ATP-DEPENDENT (S)-NAD(P)H-HYDRATE DEHYDRATASE FAMILY MEMBER"/>
    <property type="match status" value="1"/>
</dbReference>
<feature type="binding site" evidence="17">
    <location>
        <position position="454"/>
    </location>
    <ligand>
        <name>AMP</name>
        <dbReference type="ChEBI" id="CHEBI:456215"/>
    </ligand>
</feature>
<dbReference type="GO" id="GO:0046496">
    <property type="term" value="P:nicotinamide nucleotide metabolic process"/>
    <property type="evidence" value="ECO:0007669"/>
    <property type="project" value="UniProtKB-UniRule"/>
</dbReference>
<feature type="binding site" evidence="18">
    <location>
        <position position="152"/>
    </location>
    <ligand>
        <name>(6S)-NADPHX</name>
        <dbReference type="ChEBI" id="CHEBI:64076"/>
    </ligand>
</feature>
<keyword evidence="11 18" id="KW-0413">Isomerase</keyword>
<sequence length="518" mass="52136">MSNELLSPAEMGEADRLAIAAGPLDGFGLMRRAGEAVAAVVLARYPAAAPVHVLCGPGNNGGDGYVVAGVLHDSGVDIRLWASGPPRAGSDAAIAAAECPVAPRPLSAFGAEKNAVVVDALYGAGLSKPLSGDAARAIEIVTALNLPVVAVDLPSGVSGESGNILGQAFHADATVTFARKKPGHLLLPGCERCGEIVLADIGIGAEIIAQLKTQAFENVPALWLDTLPVPAVDAHKYRRGHAGVFSGGPSATGAARLSALAAARSGAGAVTVLSPANAMQVNAAHLTSIMLRKADTVEDVHDFIGDRRPSAFVLGPGFGVGDKTRDFALAMLGAGRQSAAGAGRQGAAGSIDGLVLDADGITSFRDEPDTLFEAAHQAKAPALVMTPHEGEFGRLFPDIAGDNSLSKLAKARAAAARANAIVVYKGADTVIAAPNGRAAINSNGAPWLATAGSGDVLAGIIAGLLAQGMQPFEAACAAVWIHAEAGSRFGPGLIAEDLPLAMVPVLRALIGSRKGIAG</sequence>
<reference evidence="22 23" key="1">
    <citation type="journal article" date="2012" name="J. Bacteriol.">
        <title>Draft Genome Sequence of Plant Growth-Promoting Rhizobium Mesorhizobium amorphae, Isolated from Zinc-Lead Mine Tailings.</title>
        <authorList>
            <person name="Hao X."/>
            <person name="Lin Y."/>
            <person name="Johnstone L."/>
            <person name="Baltrus D.A."/>
            <person name="Miller S.J."/>
            <person name="Wei G."/>
            <person name="Rensing C."/>
        </authorList>
    </citation>
    <scope>NUCLEOTIDE SEQUENCE [LARGE SCALE GENOMIC DNA]</scope>
    <source>
        <strain evidence="22 23">CCNWGS0123</strain>
    </source>
</reference>
<dbReference type="SUPFAM" id="SSF64153">
    <property type="entry name" value="YjeF N-terminal domain-like"/>
    <property type="match status" value="1"/>
</dbReference>
<dbReference type="PROSITE" id="PS51383">
    <property type="entry name" value="YJEF_C_3"/>
    <property type="match status" value="1"/>
</dbReference>
<feature type="binding site" evidence="17">
    <location>
        <position position="388"/>
    </location>
    <ligand>
        <name>(6S)-NADPHX</name>
        <dbReference type="ChEBI" id="CHEBI:64076"/>
    </ligand>
</feature>
<dbReference type="eggNOG" id="COG0063">
    <property type="taxonomic scope" value="Bacteria"/>
</dbReference>
<keyword evidence="8 17" id="KW-0521">NADP</keyword>
<comment type="function">
    <text evidence="18">Catalyzes the epimerization of the S- and R-forms of NAD(P)HX, a damaged form of NAD(P)H that is a result of enzymatic or heat-dependent hydration. This is a prerequisite for the S-specific NAD(P)H-hydrate dehydratase to allow the repair of both epimers of NAD(P)HX.</text>
</comment>
<comment type="catalytic activity">
    <reaction evidence="2 18 19">
        <text>(6R)-NADPHX = (6S)-NADPHX</text>
        <dbReference type="Rhea" id="RHEA:32227"/>
        <dbReference type="ChEBI" id="CHEBI:64076"/>
        <dbReference type="ChEBI" id="CHEBI:64077"/>
        <dbReference type="EC" id="5.1.99.6"/>
    </reaction>
</comment>
<dbReference type="OrthoDB" id="9806925at2"/>
<dbReference type="GO" id="GO:0052856">
    <property type="term" value="F:NAD(P)HX epimerase activity"/>
    <property type="evidence" value="ECO:0007669"/>
    <property type="project" value="UniProtKB-UniRule"/>
</dbReference>
<evidence type="ECO:0000259" key="21">
    <source>
        <dbReference type="PROSITE" id="PS51385"/>
    </source>
</evidence>
<feature type="binding site" evidence="17">
    <location>
        <begin position="425"/>
        <end position="429"/>
    </location>
    <ligand>
        <name>AMP</name>
        <dbReference type="ChEBI" id="CHEBI:456215"/>
    </ligand>
</feature>
<evidence type="ECO:0000256" key="8">
    <source>
        <dbReference type="ARBA" id="ARBA00022857"/>
    </source>
</evidence>
<dbReference type="Pfam" id="PF01256">
    <property type="entry name" value="Carb_kinase"/>
    <property type="match status" value="1"/>
</dbReference>
<dbReference type="GO" id="GO:0046872">
    <property type="term" value="F:metal ion binding"/>
    <property type="evidence" value="ECO:0007669"/>
    <property type="project" value="UniProtKB-UniRule"/>
</dbReference>
<evidence type="ECO:0000256" key="2">
    <source>
        <dbReference type="ARBA" id="ARBA00000909"/>
    </source>
</evidence>
<dbReference type="GO" id="GO:0110051">
    <property type="term" value="P:metabolite repair"/>
    <property type="evidence" value="ECO:0007669"/>
    <property type="project" value="TreeGrafter"/>
</dbReference>
<dbReference type="PATRIC" id="fig|1082933.3.peg.5511"/>
<evidence type="ECO:0000256" key="5">
    <source>
        <dbReference type="ARBA" id="ARBA00022723"/>
    </source>
</evidence>
<dbReference type="InterPro" id="IPR000631">
    <property type="entry name" value="CARKD"/>
</dbReference>
<comment type="function">
    <text evidence="17">Catalyzes the dehydration of the S-form of NAD(P)HX at the expense of ADP, which is converted to AMP. Together with NAD(P)HX epimerase, which catalyzes the epimerization of the S- and R-forms, the enzyme allows the repair of both epimers of NAD(P)HX, a damaged form of NAD(P)H that is a result of enzymatic or heat-dependent hydration.</text>
</comment>
<keyword evidence="9 18" id="KW-0630">Potassium</keyword>
<name>G6YI46_9HYPH</name>
<dbReference type="InterPro" id="IPR030677">
    <property type="entry name" value="Nnr"/>
</dbReference>
<evidence type="ECO:0000256" key="4">
    <source>
        <dbReference type="ARBA" id="ARBA00009524"/>
    </source>
</evidence>
<dbReference type="GO" id="GO:0016301">
    <property type="term" value="F:kinase activity"/>
    <property type="evidence" value="ECO:0007669"/>
    <property type="project" value="UniProtKB-KW"/>
</dbReference>
<dbReference type="PROSITE" id="PS51385">
    <property type="entry name" value="YJEF_N"/>
    <property type="match status" value="1"/>
</dbReference>
<evidence type="ECO:0000313" key="22">
    <source>
        <dbReference type="EMBL" id="EHH06727.1"/>
    </source>
</evidence>
<evidence type="ECO:0000256" key="10">
    <source>
        <dbReference type="ARBA" id="ARBA00023027"/>
    </source>
</evidence>
<dbReference type="InterPro" id="IPR036652">
    <property type="entry name" value="YjeF_N_dom_sf"/>
</dbReference>
<evidence type="ECO:0000256" key="15">
    <source>
        <dbReference type="ARBA" id="ARBA00048238"/>
    </source>
</evidence>
<keyword evidence="22" id="KW-0808">Transferase</keyword>
<comment type="function">
    <text evidence="14 19">Bifunctional enzyme that catalyzes the epimerization of the S- and R-forms of NAD(P)HX and the dehydration of the S-form of NAD(P)HX at the expense of ADP, which is converted to AMP. This allows the repair of both epimers of NAD(P)HX, a damaged form of NAD(P)H that is a result of enzymatic or heat-dependent hydration.</text>
</comment>
<evidence type="ECO:0000256" key="17">
    <source>
        <dbReference type="HAMAP-Rule" id="MF_01965"/>
    </source>
</evidence>
<dbReference type="EC" id="4.2.1.136" evidence="19"/>
<dbReference type="STRING" id="1082933.A6B35_19645"/>
<feature type="binding site" evidence="18">
    <location>
        <position position="119"/>
    </location>
    <ligand>
        <name>K(+)</name>
        <dbReference type="ChEBI" id="CHEBI:29103"/>
    </ligand>
</feature>
<dbReference type="EMBL" id="AGSN01000195">
    <property type="protein sequence ID" value="EHH06727.1"/>
    <property type="molecule type" value="Genomic_DNA"/>
</dbReference>
<comment type="similarity">
    <text evidence="17">Belongs to the NnrD/CARKD family.</text>
</comment>
<organism evidence="22 23">
    <name type="scientific">Mesorhizobium amorphae CCNWGS0123</name>
    <dbReference type="NCBI Taxonomy" id="1082933"/>
    <lineage>
        <taxon>Bacteria</taxon>
        <taxon>Pseudomonadati</taxon>
        <taxon>Pseudomonadota</taxon>
        <taxon>Alphaproteobacteria</taxon>
        <taxon>Hyphomicrobiales</taxon>
        <taxon>Phyllobacteriaceae</taxon>
        <taxon>Mesorhizobium</taxon>
    </lineage>
</organism>
<comment type="cofactor">
    <cofactor evidence="18 19">
        <name>K(+)</name>
        <dbReference type="ChEBI" id="CHEBI:29103"/>
    </cofactor>
    <text evidence="18 19">Binds 1 potassium ion per subunit.</text>
</comment>
<evidence type="ECO:0000256" key="9">
    <source>
        <dbReference type="ARBA" id="ARBA00022958"/>
    </source>
</evidence>
<keyword evidence="12 17" id="KW-0456">Lyase</keyword>
<dbReference type="EC" id="5.1.99.6" evidence="19"/>
<feature type="binding site" evidence="18">
    <location>
        <position position="60"/>
    </location>
    <ligand>
        <name>K(+)</name>
        <dbReference type="ChEBI" id="CHEBI:29103"/>
    </ligand>
</feature>
<keyword evidence="23" id="KW-1185">Reference proteome</keyword>
<evidence type="ECO:0000259" key="20">
    <source>
        <dbReference type="PROSITE" id="PS51383"/>
    </source>
</evidence>
<feature type="binding site" evidence="17">
    <location>
        <position position="254"/>
    </location>
    <ligand>
        <name>(6S)-NADPHX</name>
        <dbReference type="ChEBI" id="CHEBI:64076"/>
    </ligand>
</feature>
<comment type="similarity">
    <text evidence="18">Belongs to the NnrE/AIBP family.</text>
</comment>
<dbReference type="Pfam" id="PF03853">
    <property type="entry name" value="YjeF_N"/>
    <property type="match status" value="1"/>
</dbReference>
<gene>
    <name evidence="17" type="primary">nnrD</name>
    <name evidence="18" type="synonym">nnrE</name>
    <name evidence="22" type="ORF">MEA186_28332</name>
</gene>
<dbReference type="eggNOG" id="COG0062">
    <property type="taxonomic scope" value="Bacteria"/>
</dbReference>
<evidence type="ECO:0000256" key="14">
    <source>
        <dbReference type="ARBA" id="ARBA00025153"/>
    </source>
</evidence>
<comment type="catalytic activity">
    <reaction evidence="16 17 19">
        <text>(6S)-NADPHX + ADP = AMP + phosphate + NADPH + H(+)</text>
        <dbReference type="Rhea" id="RHEA:32235"/>
        <dbReference type="ChEBI" id="CHEBI:15378"/>
        <dbReference type="ChEBI" id="CHEBI:43474"/>
        <dbReference type="ChEBI" id="CHEBI:57783"/>
        <dbReference type="ChEBI" id="CHEBI:64076"/>
        <dbReference type="ChEBI" id="CHEBI:456215"/>
        <dbReference type="ChEBI" id="CHEBI:456216"/>
        <dbReference type="EC" id="4.2.1.136"/>
    </reaction>
</comment>
<evidence type="ECO:0000256" key="7">
    <source>
        <dbReference type="ARBA" id="ARBA00022840"/>
    </source>
</evidence>
<evidence type="ECO:0000256" key="18">
    <source>
        <dbReference type="HAMAP-Rule" id="MF_01966"/>
    </source>
</evidence>
<dbReference type="InterPro" id="IPR004443">
    <property type="entry name" value="YjeF_N_dom"/>
</dbReference>
<feature type="binding site" evidence="18">
    <location>
        <begin position="123"/>
        <end position="129"/>
    </location>
    <ligand>
        <name>(6S)-NADPHX</name>
        <dbReference type="ChEBI" id="CHEBI:64076"/>
    </ligand>
</feature>
<dbReference type="PANTHER" id="PTHR12592:SF0">
    <property type="entry name" value="ATP-DEPENDENT (S)-NAD(P)H-HYDRATE DEHYDRATASE"/>
    <property type="match status" value="1"/>
</dbReference>
<dbReference type="CDD" id="cd01171">
    <property type="entry name" value="YXKO-related"/>
    <property type="match status" value="1"/>
</dbReference>
<dbReference type="AlphaFoldDB" id="G6YI46"/>
<evidence type="ECO:0000256" key="19">
    <source>
        <dbReference type="PIRNR" id="PIRNR017184"/>
    </source>
</evidence>
<keyword evidence="22" id="KW-0418">Kinase</keyword>
<evidence type="ECO:0000256" key="3">
    <source>
        <dbReference type="ARBA" id="ARBA00006001"/>
    </source>
</evidence>
<dbReference type="GO" id="GO:0052855">
    <property type="term" value="F:ADP-dependent NAD(P)H-hydrate dehydratase activity"/>
    <property type="evidence" value="ECO:0007669"/>
    <property type="project" value="UniProtKB-UniRule"/>
</dbReference>
<evidence type="ECO:0000256" key="13">
    <source>
        <dbReference type="ARBA" id="ARBA00023268"/>
    </source>
</evidence>
<evidence type="ECO:0000256" key="11">
    <source>
        <dbReference type="ARBA" id="ARBA00023235"/>
    </source>
</evidence>
<keyword evidence="10 17" id="KW-0520">NAD</keyword>
<evidence type="ECO:0000256" key="6">
    <source>
        <dbReference type="ARBA" id="ARBA00022741"/>
    </source>
</evidence>